<accession>D1NU08</accession>
<dbReference type="eggNOG" id="COG0488">
    <property type="taxonomic scope" value="Bacteria"/>
</dbReference>
<evidence type="ECO:0000256" key="3">
    <source>
        <dbReference type="ARBA" id="ARBA00022840"/>
    </source>
</evidence>
<reference evidence="6 8" key="2">
    <citation type="submission" date="2014-03" db="EMBL/GenBank/DDBJ databases">
        <title>Genomics of Bifidobacteria.</title>
        <authorList>
            <person name="Ventura M."/>
            <person name="Milani C."/>
            <person name="Lugli G.A."/>
        </authorList>
    </citation>
    <scope>NUCLEOTIDE SEQUENCE [LARGE SCALE GENOMIC DNA]</scope>
    <source>
        <strain evidence="6 8">LMG 11596</strain>
    </source>
</reference>
<dbReference type="EMBL" id="ABXB03000002">
    <property type="protein sequence ID" value="EFA23212.1"/>
    <property type="molecule type" value="Genomic_DNA"/>
</dbReference>
<comment type="caution">
    <text evidence="5">The sequence shown here is derived from an EMBL/GenBank/DDBJ whole genome shotgun (WGS) entry which is preliminary data.</text>
</comment>
<keyword evidence="2" id="KW-0547">Nucleotide-binding</keyword>
<dbReference type="Proteomes" id="UP000003656">
    <property type="component" value="Unassembled WGS sequence"/>
</dbReference>
<feature type="domain" description="AAA+ ATPase" evidence="4">
    <location>
        <begin position="1"/>
        <end position="138"/>
    </location>
</feature>
<gene>
    <name evidence="6" type="ORF">BGLCM_1170</name>
    <name evidence="5" type="ORF">BIFGAL_03329</name>
</gene>
<dbReference type="PANTHER" id="PTHR19211">
    <property type="entry name" value="ATP-BINDING TRANSPORT PROTEIN-RELATED"/>
    <property type="match status" value="1"/>
</dbReference>
<keyword evidence="3 5" id="KW-0067">ATP-binding</keyword>
<evidence type="ECO:0000259" key="4">
    <source>
        <dbReference type="SMART" id="SM00382"/>
    </source>
</evidence>
<evidence type="ECO:0000256" key="2">
    <source>
        <dbReference type="ARBA" id="ARBA00022741"/>
    </source>
</evidence>
<reference evidence="5 7" key="1">
    <citation type="submission" date="2009-11" db="EMBL/GenBank/DDBJ databases">
        <authorList>
            <person name="Weinstock G."/>
            <person name="Sodergren E."/>
            <person name="Clifton S."/>
            <person name="Fulton L."/>
            <person name="Fulton B."/>
            <person name="Courtney L."/>
            <person name="Fronick C."/>
            <person name="Harrison M."/>
            <person name="Strong C."/>
            <person name="Farmer C."/>
            <person name="Delahaunty K."/>
            <person name="Markovic C."/>
            <person name="Hall O."/>
            <person name="Minx P."/>
            <person name="Tomlinson C."/>
            <person name="Mitreva M."/>
            <person name="Nelson J."/>
            <person name="Hou S."/>
            <person name="Wollam A."/>
            <person name="Pepin K.H."/>
            <person name="Johnson M."/>
            <person name="Bhonagiri V."/>
            <person name="Nash W.E."/>
            <person name="Warren W."/>
            <person name="Chinwalla A."/>
            <person name="Mardis E.R."/>
            <person name="Wilson R.K."/>
        </authorList>
    </citation>
    <scope>NUCLEOTIDE SEQUENCE [LARGE SCALE GENOMIC DNA]</scope>
    <source>
        <strain evidence="5 7">DSM 20093</strain>
    </source>
</reference>
<keyword evidence="1" id="KW-0677">Repeat</keyword>
<dbReference type="EMBL" id="JGYW01000005">
    <property type="protein sequence ID" value="KFI58874.1"/>
    <property type="molecule type" value="Genomic_DNA"/>
</dbReference>
<proteinExistence type="predicted"/>
<dbReference type="STRING" id="561180.BIFGAL_03329"/>
<dbReference type="InterPro" id="IPR003593">
    <property type="entry name" value="AAA+_ATPase"/>
</dbReference>
<dbReference type="GO" id="GO:0005524">
    <property type="term" value="F:ATP binding"/>
    <property type="evidence" value="ECO:0007669"/>
    <property type="project" value="UniProtKB-KW"/>
</dbReference>
<evidence type="ECO:0000313" key="6">
    <source>
        <dbReference type="EMBL" id="KFI58874.1"/>
    </source>
</evidence>
<organism evidence="5 7">
    <name type="scientific">Bifidobacterium gallicum DSM 20093 = LMG 11596</name>
    <dbReference type="NCBI Taxonomy" id="561180"/>
    <lineage>
        <taxon>Bacteria</taxon>
        <taxon>Bacillati</taxon>
        <taxon>Actinomycetota</taxon>
        <taxon>Actinomycetes</taxon>
        <taxon>Bifidobacteriales</taxon>
        <taxon>Bifidobacteriaceae</taxon>
        <taxon>Bifidobacterium</taxon>
    </lineage>
</organism>
<evidence type="ECO:0000313" key="5">
    <source>
        <dbReference type="EMBL" id="EFA23212.1"/>
    </source>
</evidence>
<dbReference type="InterPro" id="IPR027417">
    <property type="entry name" value="P-loop_NTPase"/>
</dbReference>
<dbReference type="RefSeq" id="WP_006294773.1">
    <property type="nucleotide sequence ID" value="NZ_ABXB03000002.1"/>
</dbReference>
<dbReference type="InterPro" id="IPR050611">
    <property type="entry name" value="ABCF"/>
</dbReference>
<evidence type="ECO:0000313" key="7">
    <source>
        <dbReference type="Proteomes" id="UP000003656"/>
    </source>
</evidence>
<dbReference type="SUPFAM" id="SSF52540">
    <property type="entry name" value="P-loop containing nucleoside triphosphate hydrolases"/>
    <property type="match status" value="1"/>
</dbReference>
<dbReference type="AlphaFoldDB" id="D1NU08"/>
<evidence type="ECO:0000256" key="1">
    <source>
        <dbReference type="ARBA" id="ARBA00022737"/>
    </source>
</evidence>
<evidence type="ECO:0000313" key="8">
    <source>
        <dbReference type="Proteomes" id="UP000029074"/>
    </source>
</evidence>
<dbReference type="InterPro" id="IPR003439">
    <property type="entry name" value="ABC_transporter-like_ATP-bd"/>
</dbReference>
<dbReference type="Gene3D" id="3.40.50.300">
    <property type="entry name" value="P-loop containing nucleotide triphosphate hydrolases"/>
    <property type="match status" value="1"/>
</dbReference>
<dbReference type="SMART" id="SM00382">
    <property type="entry name" value="AAA"/>
    <property type="match status" value="1"/>
</dbReference>
<dbReference type="Proteomes" id="UP000029074">
    <property type="component" value="Unassembled WGS sequence"/>
</dbReference>
<protein>
    <submittedName>
        <fullName evidence="5">ABC transporter, ATP-binding protein</fullName>
    </submittedName>
</protein>
<dbReference type="PANTHER" id="PTHR19211:SF14">
    <property type="entry name" value="ATP-BINDING CASSETTE SUB-FAMILY F MEMBER 1"/>
    <property type="match status" value="1"/>
</dbReference>
<keyword evidence="8" id="KW-1185">Reference proteome</keyword>
<dbReference type="GO" id="GO:0016887">
    <property type="term" value="F:ATP hydrolysis activity"/>
    <property type="evidence" value="ECO:0007669"/>
    <property type="project" value="InterPro"/>
</dbReference>
<sequence>MITGANGTGKTTLFNALAATLPAQVPSVMIGQDVAQANAVLEQFAQLTGAERQEAMAYFAAQNGNMRTLSEGAGLSAGEVRKLVLALGLVRRPQVLLFDEATNHLDLSSKQALAQMLREYPGAFVLVTHDELLIDRLRGI</sequence>
<dbReference type="Pfam" id="PF00005">
    <property type="entry name" value="ABC_tran"/>
    <property type="match status" value="1"/>
</dbReference>
<name>D1NU08_9BIFI</name>